<name>A0A644YDL3_9ZZZZ</name>
<dbReference type="SUPFAM" id="SSF48371">
    <property type="entry name" value="ARM repeat"/>
    <property type="match status" value="1"/>
</dbReference>
<sequence length="369" mass="41633">MILVQTVVNWLIIIMATVLALFTLLLLTLHLTNSIKSKQIQAMRQQLICLISGEAAASMLKAKLYEVIRQEEGNVRSISEIRGIRSLRGLLVISEIADELNEADMAVLHREIGGEWYSKYLNQQFNDGTIDSVILVVKLVGTLGLKQYIPEVMQQIYCHRVNPHMQHIGLLSLCLLGSEVSLVSICRDPTIASLLSFRTLEELFTVYKGDREALCKRLIGTAADQYIRRTCVKAIGEYRYTSLADLVLPLLDSPQLNMQIDATRTLGQLAYAPAYSKIAAMAKSERWELRAVVASALANFGVDENTDALIDLLCDREWWVRFRAAESLTQSKHIKAVQNHVKKREDRYAQEMLQFALDKQALRNRKGVA</sequence>
<dbReference type="EMBL" id="VSSQ01004788">
    <property type="protein sequence ID" value="MPM26636.1"/>
    <property type="molecule type" value="Genomic_DNA"/>
</dbReference>
<dbReference type="InterPro" id="IPR016024">
    <property type="entry name" value="ARM-type_fold"/>
</dbReference>
<reference evidence="2" key="1">
    <citation type="submission" date="2019-08" db="EMBL/GenBank/DDBJ databases">
        <authorList>
            <person name="Kucharzyk K."/>
            <person name="Murdoch R.W."/>
            <person name="Higgins S."/>
            <person name="Loffler F."/>
        </authorList>
    </citation>
    <scope>NUCLEOTIDE SEQUENCE</scope>
</reference>
<feature type="transmembrane region" description="Helical" evidence="1">
    <location>
        <begin position="7"/>
        <end position="31"/>
    </location>
</feature>
<evidence type="ECO:0000256" key="1">
    <source>
        <dbReference type="SAM" id="Phobius"/>
    </source>
</evidence>
<proteinExistence type="predicted"/>
<comment type="caution">
    <text evidence="2">The sequence shown here is derived from an EMBL/GenBank/DDBJ whole genome shotgun (WGS) entry which is preliminary data.</text>
</comment>
<dbReference type="InterPro" id="IPR011989">
    <property type="entry name" value="ARM-like"/>
</dbReference>
<dbReference type="Gene3D" id="1.25.10.10">
    <property type="entry name" value="Leucine-rich Repeat Variant"/>
    <property type="match status" value="1"/>
</dbReference>
<dbReference type="AlphaFoldDB" id="A0A644YDL3"/>
<evidence type="ECO:0008006" key="3">
    <source>
        <dbReference type="Google" id="ProtNLM"/>
    </source>
</evidence>
<keyword evidence="1" id="KW-0472">Membrane</keyword>
<evidence type="ECO:0000313" key="2">
    <source>
        <dbReference type="EMBL" id="MPM26636.1"/>
    </source>
</evidence>
<keyword evidence="1" id="KW-0812">Transmembrane</keyword>
<organism evidence="2">
    <name type="scientific">bioreactor metagenome</name>
    <dbReference type="NCBI Taxonomy" id="1076179"/>
    <lineage>
        <taxon>unclassified sequences</taxon>
        <taxon>metagenomes</taxon>
        <taxon>ecological metagenomes</taxon>
    </lineage>
</organism>
<protein>
    <recommendedName>
        <fullName evidence="3">HEAT repeat domain-containing protein</fullName>
    </recommendedName>
</protein>
<accession>A0A644YDL3</accession>
<dbReference type="Pfam" id="PF13646">
    <property type="entry name" value="HEAT_2"/>
    <property type="match status" value="1"/>
</dbReference>
<keyword evidence="1" id="KW-1133">Transmembrane helix</keyword>
<gene>
    <name evidence="2" type="ORF">SDC9_73140</name>
</gene>